<organism evidence="1 2">
    <name type="scientific">Caldimonas brevitalea</name>
    <dbReference type="NCBI Taxonomy" id="413882"/>
    <lineage>
        <taxon>Bacteria</taxon>
        <taxon>Pseudomonadati</taxon>
        <taxon>Pseudomonadota</taxon>
        <taxon>Betaproteobacteria</taxon>
        <taxon>Burkholderiales</taxon>
        <taxon>Sphaerotilaceae</taxon>
        <taxon>Caldimonas</taxon>
    </lineage>
</organism>
<dbReference type="RefSeq" id="WP_047194232.1">
    <property type="nucleotide sequence ID" value="NZ_CP011371.1"/>
</dbReference>
<name>A0A0G3BGC9_9BURK</name>
<protein>
    <submittedName>
        <fullName evidence="1">Uncharacterized protein</fullName>
    </submittedName>
</protein>
<evidence type="ECO:0000313" key="2">
    <source>
        <dbReference type="Proteomes" id="UP000035352"/>
    </source>
</evidence>
<dbReference type="Proteomes" id="UP000035352">
    <property type="component" value="Chromosome"/>
</dbReference>
<dbReference type="EMBL" id="CP011371">
    <property type="protein sequence ID" value="AKJ28362.1"/>
    <property type="molecule type" value="Genomic_DNA"/>
</dbReference>
<proteinExistence type="predicted"/>
<reference evidence="1 2" key="1">
    <citation type="submission" date="2015-05" db="EMBL/GenBank/DDBJ databases">
        <authorList>
            <person name="Tang B."/>
            <person name="Yu Y."/>
        </authorList>
    </citation>
    <scope>NUCLEOTIDE SEQUENCE [LARGE SCALE GENOMIC DNA]</scope>
    <source>
        <strain evidence="1 2">DSM 7029</strain>
    </source>
</reference>
<gene>
    <name evidence="1" type="ORF">AAW51_1671</name>
</gene>
<keyword evidence="2" id="KW-1185">Reference proteome</keyword>
<evidence type="ECO:0000313" key="1">
    <source>
        <dbReference type="EMBL" id="AKJ28362.1"/>
    </source>
</evidence>
<accession>A0A0G3BGC9</accession>
<dbReference type="AlphaFoldDB" id="A0A0G3BGC9"/>
<sequence length="93" mass="10538">MAATTGKTYPTHLLRRYSRVEIAYVYQLAGLERRQRLRLAEELARVRRRLAQRDAALVHLVLENMRLAVHAEGATSLDVCGSTESIDVPLHRG</sequence>
<dbReference type="KEGG" id="pbh:AAW51_1671"/>